<dbReference type="RefSeq" id="WP_074616380.1">
    <property type="nucleotide sequence ID" value="NZ_CP029487.1"/>
</dbReference>
<keyword evidence="2" id="KW-1185">Reference proteome</keyword>
<sequence length="124" mass="13490">MEKKKLAMGIVAVAVLSLVLALLTTGISTKVKTGSEAAKDEKLILGAWADDSGVDIEFADNNVFKMFGDDVATYTMDTKEKNVDMKYAQAYGGQTTHMSYVIDGDTLTLTDRDTGDVHVYKKTQ</sequence>
<proteinExistence type="predicted"/>
<reference evidence="1 2" key="1">
    <citation type="submission" date="2018-05" db="EMBL/GenBank/DDBJ databases">
        <title>Genome comparison of Eubacterium sp.</title>
        <authorList>
            <person name="Feng Y."/>
            <person name="Sanchez-Andrea I."/>
            <person name="Stams A.J.M."/>
            <person name="De Vos W.M."/>
        </authorList>
    </citation>
    <scope>NUCLEOTIDE SEQUENCE [LARGE SCALE GENOMIC DNA]</scope>
    <source>
        <strain evidence="1 2">YI</strain>
    </source>
</reference>
<gene>
    <name evidence="1" type="ORF">CPZ25_013345</name>
</gene>
<protein>
    <recommendedName>
        <fullName evidence="3">DUF5640 domain-containing protein</fullName>
    </recommendedName>
</protein>
<dbReference type="AlphaFoldDB" id="A0A4P9C9Q6"/>
<name>A0A4P9C9Q6_EUBML</name>
<accession>A0A4P9C9Q6</accession>
<evidence type="ECO:0000313" key="2">
    <source>
        <dbReference type="Proteomes" id="UP000218387"/>
    </source>
</evidence>
<evidence type="ECO:0000313" key="1">
    <source>
        <dbReference type="EMBL" id="QCT72269.1"/>
    </source>
</evidence>
<organism evidence="1 2">
    <name type="scientific">Eubacterium maltosivorans</name>
    <dbReference type="NCBI Taxonomy" id="2041044"/>
    <lineage>
        <taxon>Bacteria</taxon>
        <taxon>Bacillati</taxon>
        <taxon>Bacillota</taxon>
        <taxon>Clostridia</taxon>
        <taxon>Eubacteriales</taxon>
        <taxon>Eubacteriaceae</taxon>
        <taxon>Eubacterium</taxon>
    </lineage>
</organism>
<dbReference type="KEGG" id="emt:CPZ25_013345"/>
<evidence type="ECO:0008006" key="3">
    <source>
        <dbReference type="Google" id="ProtNLM"/>
    </source>
</evidence>
<dbReference type="EMBL" id="CP029487">
    <property type="protein sequence ID" value="QCT72269.1"/>
    <property type="molecule type" value="Genomic_DNA"/>
</dbReference>
<dbReference type="Proteomes" id="UP000218387">
    <property type="component" value="Chromosome"/>
</dbReference>